<dbReference type="EMBL" id="LR796254">
    <property type="protein sequence ID" value="CAB4131965.1"/>
    <property type="molecule type" value="Genomic_DNA"/>
</dbReference>
<evidence type="ECO:0000313" key="1">
    <source>
        <dbReference type="EMBL" id="CAB4131965.1"/>
    </source>
</evidence>
<name>A0A6J5LDA7_9CAUD</name>
<proteinExistence type="predicted"/>
<organism evidence="1">
    <name type="scientific">uncultured Caudovirales phage</name>
    <dbReference type="NCBI Taxonomy" id="2100421"/>
    <lineage>
        <taxon>Viruses</taxon>
        <taxon>Duplodnaviria</taxon>
        <taxon>Heunggongvirae</taxon>
        <taxon>Uroviricota</taxon>
        <taxon>Caudoviricetes</taxon>
        <taxon>Peduoviridae</taxon>
        <taxon>Maltschvirus</taxon>
        <taxon>Maltschvirus maltsch</taxon>
    </lineage>
</organism>
<gene>
    <name evidence="1" type="ORF">UFOVP135_45</name>
</gene>
<accession>A0A6J5LDA7</accession>
<sequence length="72" mass="8195">MAQQNDFDFNAFNSLTERKPAGLQIFLAQQLLSNALWTMEKFDNPRGADLNSIVVDIKELRALLKQDAADRK</sequence>
<reference evidence="1" key="1">
    <citation type="submission" date="2020-04" db="EMBL/GenBank/DDBJ databases">
        <authorList>
            <person name="Chiriac C."/>
            <person name="Salcher M."/>
            <person name="Ghai R."/>
            <person name="Kavagutti S V."/>
        </authorList>
    </citation>
    <scope>NUCLEOTIDE SEQUENCE</scope>
</reference>
<protein>
    <submittedName>
        <fullName evidence="1">Uncharacterized protein</fullName>
    </submittedName>
</protein>